<evidence type="ECO:0000256" key="3">
    <source>
        <dbReference type="SAM" id="Phobius"/>
    </source>
</evidence>
<organism evidence="4 5">
    <name type="scientific">Lagenidium giganteum</name>
    <dbReference type="NCBI Taxonomy" id="4803"/>
    <lineage>
        <taxon>Eukaryota</taxon>
        <taxon>Sar</taxon>
        <taxon>Stramenopiles</taxon>
        <taxon>Oomycota</taxon>
        <taxon>Peronosporomycetes</taxon>
        <taxon>Pythiales</taxon>
        <taxon>Pythiaceae</taxon>
    </lineage>
</organism>
<evidence type="ECO:0000256" key="1">
    <source>
        <dbReference type="SAM" id="Coils"/>
    </source>
</evidence>
<dbReference type="Proteomes" id="UP001146120">
    <property type="component" value="Unassembled WGS sequence"/>
</dbReference>
<feature type="coiled-coil region" evidence="1">
    <location>
        <begin position="490"/>
        <end position="537"/>
    </location>
</feature>
<keyword evidence="3" id="KW-0472">Membrane</keyword>
<reference evidence="4" key="2">
    <citation type="journal article" date="2023" name="Microbiol Resour">
        <title>Decontamination and Annotation of the Draft Genome Sequence of the Oomycete Lagenidium giganteum ARSEF 373.</title>
        <authorList>
            <person name="Morgan W.R."/>
            <person name="Tartar A."/>
        </authorList>
    </citation>
    <scope>NUCLEOTIDE SEQUENCE</scope>
    <source>
        <strain evidence="4">ARSEF 373</strain>
    </source>
</reference>
<gene>
    <name evidence="4" type="ORF">N0F65_000919</name>
</gene>
<name>A0AAV2YH73_9STRA</name>
<sequence length="547" mass="63452">MSGCRVIRARHGGAKMTENIEDSAVNDFLLILEEHRKNCERQGKYVEAEIAKNRLEELKVHEENRRKEAMRSRQIAERLGVEEAHMLEFQQFNQVWDRKMEEYERNVEELVRNMREKHKTELLEFQQKLLDKHQKPKFSKDLLNLRKIEEHLARQKDYAEAHKIKLKSDALEAWELEKWRNQKQQEMFQREVKFKQRQKQDLDALLKRIQSGREEQKKQRQVDLERLLQRYQNVKAELQQQQNLERIRHEKFAQRSGGGSTRVSMTTMVMMMNAMTMRRLAARAASSTHMRRALSTAAADTAAATAPKTTGPPFKKFFWITTGIMFGIPGVLGAAFVYNLQNDDEFYEHFEDKYPDLIEAINEYVPLREEEKALANRTDIGDVSRGASELLSETMTVVAELQSRKKVRFQVLGSASQQEIEALALQHSGVPNDRVIAISFDEDGETTSDAQTSAVQVEENATPNAITTKNSWPPQQPRVWGSGKRAAPTATDLRTELQQLRLKQAQLEESKYAGRDIDEVDEEIAGIEAQKTAIKERLPRKRFLWIF</sequence>
<accession>A0AAV2YH73</accession>
<feature type="transmembrane region" description="Helical" evidence="3">
    <location>
        <begin position="317"/>
        <end position="338"/>
    </location>
</feature>
<keyword evidence="5" id="KW-1185">Reference proteome</keyword>
<proteinExistence type="predicted"/>
<protein>
    <recommendedName>
        <fullName evidence="6">Mitofilin</fullName>
    </recommendedName>
</protein>
<comment type="caution">
    <text evidence="4">The sequence shown here is derived from an EMBL/GenBank/DDBJ whole genome shotgun (WGS) entry which is preliminary data.</text>
</comment>
<keyword evidence="1" id="KW-0175">Coiled coil</keyword>
<keyword evidence="3" id="KW-0812">Transmembrane</keyword>
<evidence type="ECO:0000313" key="5">
    <source>
        <dbReference type="Proteomes" id="UP001146120"/>
    </source>
</evidence>
<dbReference type="EMBL" id="DAKRPA010000255">
    <property type="protein sequence ID" value="DAZ94355.1"/>
    <property type="molecule type" value="Genomic_DNA"/>
</dbReference>
<evidence type="ECO:0000256" key="2">
    <source>
        <dbReference type="SAM" id="MobiDB-lite"/>
    </source>
</evidence>
<reference evidence="4" key="1">
    <citation type="submission" date="2022-11" db="EMBL/GenBank/DDBJ databases">
        <authorList>
            <person name="Morgan W.R."/>
            <person name="Tartar A."/>
        </authorList>
    </citation>
    <scope>NUCLEOTIDE SEQUENCE</scope>
    <source>
        <strain evidence="4">ARSEF 373</strain>
    </source>
</reference>
<dbReference type="PANTHER" id="PTHR47026:SF2">
    <property type="entry name" value="FLAGELLAR ASSOCIATED PROTEIN"/>
    <property type="match status" value="1"/>
</dbReference>
<feature type="coiled-coil region" evidence="1">
    <location>
        <begin position="45"/>
        <end position="120"/>
    </location>
</feature>
<dbReference type="PANTHER" id="PTHR47026">
    <property type="entry name" value="PIGMENTOSA GTPASE REGULATOR-LIKE PROTEIN, PUTATIVE-RELATED"/>
    <property type="match status" value="1"/>
</dbReference>
<feature type="coiled-coil region" evidence="1">
    <location>
        <begin position="195"/>
        <end position="244"/>
    </location>
</feature>
<dbReference type="AlphaFoldDB" id="A0AAV2YH73"/>
<feature type="region of interest" description="Disordered" evidence="2">
    <location>
        <begin position="465"/>
        <end position="484"/>
    </location>
</feature>
<evidence type="ECO:0008006" key="6">
    <source>
        <dbReference type="Google" id="ProtNLM"/>
    </source>
</evidence>
<keyword evidence="3" id="KW-1133">Transmembrane helix</keyword>
<evidence type="ECO:0000313" key="4">
    <source>
        <dbReference type="EMBL" id="DAZ94355.1"/>
    </source>
</evidence>